<evidence type="ECO:0000313" key="5">
    <source>
        <dbReference type="EMBL" id="MBJ6359993.1"/>
    </source>
</evidence>
<dbReference type="GO" id="GO:0051213">
    <property type="term" value="F:dioxygenase activity"/>
    <property type="evidence" value="ECO:0007669"/>
    <property type="project" value="UniProtKB-KW"/>
</dbReference>
<dbReference type="InterPro" id="IPR050411">
    <property type="entry name" value="AlphaKG_dependent_hydroxylases"/>
</dbReference>
<feature type="domain" description="TauD/TfdA-like" evidence="4">
    <location>
        <begin position="31"/>
        <end position="318"/>
    </location>
</feature>
<dbReference type="Proteomes" id="UP000640274">
    <property type="component" value="Unassembled WGS sequence"/>
</dbReference>
<dbReference type="PANTHER" id="PTHR10696">
    <property type="entry name" value="GAMMA-BUTYROBETAINE HYDROXYLASE-RELATED"/>
    <property type="match status" value="1"/>
</dbReference>
<dbReference type="InterPro" id="IPR042098">
    <property type="entry name" value="TauD-like_sf"/>
</dbReference>
<keyword evidence="2" id="KW-0560">Oxidoreductase</keyword>
<comment type="caution">
    <text evidence="5">The sequence shown here is derived from an EMBL/GenBank/DDBJ whole genome shotgun (WGS) entry which is preliminary data.</text>
</comment>
<reference evidence="5" key="1">
    <citation type="submission" date="2020-12" db="EMBL/GenBank/DDBJ databases">
        <authorList>
            <person name="Huq M.A."/>
        </authorList>
    </citation>
    <scope>NUCLEOTIDE SEQUENCE</scope>
    <source>
        <strain evidence="5">MAHUQ-46</strain>
    </source>
</reference>
<dbReference type="InterPro" id="IPR003819">
    <property type="entry name" value="TauD/TfdA-like"/>
</dbReference>
<dbReference type="EMBL" id="JAELUP010000003">
    <property type="protein sequence ID" value="MBJ6359993.1"/>
    <property type="molecule type" value="Genomic_DNA"/>
</dbReference>
<evidence type="ECO:0000259" key="4">
    <source>
        <dbReference type="Pfam" id="PF02668"/>
    </source>
</evidence>
<dbReference type="AlphaFoldDB" id="A0A934MNM3"/>
<protein>
    <submittedName>
        <fullName evidence="5">TauD/TfdA family dioxygenase</fullName>
    </submittedName>
</protein>
<gene>
    <name evidence="5" type="ORF">JFN88_01480</name>
</gene>
<dbReference type="Gene3D" id="3.60.130.10">
    <property type="entry name" value="Clavaminate synthase-like"/>
    <property type="match status" value="1"/>
</dbReference>
<keyword evidence="5" id="KW-0223">Dioxygenase</keyword>
<keyword evidence="6" id="KW-1185">Reference proteome</keyword>
<dbReference type="SUPFAM" id="SSF51197">
    <property type="entry name" value="Clavaminate synthase-like"/>
    <property type="match status" value="1"/>
</dbReference>
<comment type="cofactor">
    <cofactor evidence="1">
        <name>Fe(2+)</name>
        <dbReference type="ChEBI" id="CHEBI:29033"/>
    </cofactor>
</comment>
<name>A0A934MNM3_9BACL</name>
<dbReference type="Pfam" id="PF02668">
    <property type="entry name" value="TauD"/>
    <property type="match status" value="1"/>
</dbReference>
<dbReference type="GO" id="GO:0017000">
    <property type="term" value="P:antibiotic biosynthetic process"/>
    <property type="evidence" value="ECO:0007669"/>
    <property type="project" value="UniProtKB-KW"/>
</dbReference>
<evidence type="ECO:0000256" key="2">
    <source>
        <dbReference type="ARBA" id="ARBA00023002"/>
    </source>
</evidence>
<dbReference type="RefSeq" id="WP_199017518.1">
    <property type="nucleotide sequence ID" value="NZ_JAELUP010000003.1"/>
</dbReference>
<accession>A0A934MNM3</accession>
<keyword evidence="3" id="KW-0045">Antibiotic biosynthesis</keyword>
<sequence length="328" mass="38023">MNELQSLSSAKIDPIDSGHRQFMIRPVHEGEDLLNWVREHQEWIQRHLTTTGGFLFRDFQVPSLAYFESVSQAITPQLEEYKERSTPRSEVQGRIYTSTEYPEDQFIPLHNENSYTHAWPRKIWFHCVQNSLAGGETPIADSREVYNRISPAIRQKFEEKKVMYVRNVGGNIDLPWQTVFQTDDRDEVDAYCLRSGIEAEWLGNDRLRTRSVRSAIAKHPVTGEMLWFNQAHLFHVSSLQPEIREYMVSAIGEAHLPRNVYYGDGSPIEESVLDEIRGIYNEVSLVFPWQQGDILLLDNMLNAHGRNPYTGKRKVVVAMAEPWNQYGI</sequence>
<evidence type="ECO:0000256" key="1">
    <source>
        <dbReference type="ARBA" id="ARBA00001954"/>
    </source>
</evidence>
<proteinExistence type="predicted"/>
<evidence type="ECO:0000313" key="6">
    <source>
        <dbReference type="Proteomes" id="UP000640274"/>
    </source>
</evidence>
<organism evidence="5 6">
    <name type="scientific">Paenibacillus roseus</name>
    <dbReference type="NCBI Taxonomy" id="2798579"/>
    <lineage>
        <taxon>Bacteria</taxon>
        <taxon>Bacillati</taxon>
        <taxon>Bacillota</taxon>
        <taxon>Bacilli</taxon>
        <taxon>Bacillales</taxon>
        <taxon>Paenibacillaceae</taxon>
        <taxon>Paenibacillus</taxon>
    </lineage>
</organism>
<evidence type="ECO:0000256" key="3">
    <source>
        <dbReference type="ARBA" id="ARBA00023194"/>
    </source>
</evidence>
<dbReference type="PANTHER" id="PTHR10696:SF56">
    <property type="entry name" value="TAUD_TFDA-LIKE DOMAIN-CONTAINING PROTEIN"/>
    <property type="match status" value="1"/>
</dbReference>